<evidence type="ECO:0000256" key="1">
    <source>
        <dbReference type="SAM" id="Phobius"/>
    </source>
</evidence>
<keyword evidence="2" id="KW-1185">Reference proteome</keyword>
<dbReference type="Proteomes" id="UP000887540">
    <property type="component" value="Unplaced"/>
</dbReference>
<protein>
    <submittedName>
        <fullName evidence="3">Uncharacterized protein</fullName>
    </submittedName>
</protein>
<keyword evidence="1" id="KW-0472">Membrane</keyword>
<accession>A0A914EKD2</accession>
<keyword evidence="1" id="KW-0812">Transmembrane</keyword>
<keyword evidence="1" id="KW-1133">Transmembrane helix</keyword>
<name>A0A914EKD2_9BILA</name>
<dbReference type="WBParaSite" id="ACRNAN_scaffold836.g24342.t1">
    <property type="protein sequence ID" value="ACRNAN_scaffold836.g24342.t1"/>
    <property type="gene ID" value="ACRNAN_scaffold836.g24342"/>
</dbReference>
<evidence type="ECO:0000313" key="3">
    <source>
        <dbReference type="WBParaSite" id="ACRNAN_scaffold836.g24342.t1"/>
    </source>
</evidence>
<evidence type="ECO:0000313" key="2">
    <source>
        <dbReference type="Proteomes" id="UP000887540"/>
    </source>
</evidence>
<sequence length="188" mass="20721">MTTTTLAIPTTSQVLNLTATVASDFTNATKTLVKTFVNNDTSENPTKVPITTTTTIILTSPSKKYDSGYMESRIIFLFCTVLLIVATMLIIKIVTSNKRKKRASFSGITDRWRISTSRTSAQSGRVQGAGLMSGTAIYTAMPSNPNTLDLANPQARLDWERQFFDEEHVGNPLEDESYASSRLQLNLN</sequence>
<organism evidence="2 3">
    <name type="scientific">Acrobeloides nanus</name>
    <dbReference type="NCBI Taxonomy" id="290746"/>
    <lineage>
        <taxon>Eukaryota</taxon>
        <taxon>Metazoa</taxon>
        <taxon>Ecdysozoa</taxon>
        <taxon>Nematoda</taxon>
        <taxon>Chromadorea</taxon>
        <taxon>Rhabditida</taxon>
        <taxon>Tylenchina</taxon>
        <taxon>Cephalobomorpha</taxon>
        <taxon>Cephaloboidea</taxon>
        <taxon>Cephalobidae</taxon>
        <taxon>Acrobeloides</taxon>
    </lineage>
</organism>
<feature type="transmembrane region" description="Helical" evidence="1">
    <location>
        <begin position="74"/>
        <end position="94"/>
    </location>
</feature>
<dbReference type="AlphaFoldDB" id="A0A914EKD2"/>
<reference evidence="3" key="1">
    <citation type="submission" date="2022-11" db="UniProtKB">
        <authorList>
            <consortium name="WormBaseParasite"/>
        </authorList>
    </citation>
    <scope>IDENTIFICATION</scope>
</reference>
<proteinExistence type="predicted"/>